<dbReference type="EMBL" id="GBRH01201944">
    <property type="protein sequence ID" value="JAD95951.1"/>
    <property type="molecule type" value="Transcribed_RNA"/>
</dbReference>
<accession>A0A0A9E794</accession>
<name>A0A0A9E794_ARUDO</name>
<dbReference type="AlphaFoldDB" id="A0A0A9E794"/>
<evidence type="ECO:0000313" key="2">
    <source>
        <dbReference type="EMBL" id="JAD95951.1"/>
    </source>
</evidence>
<evidence type="ECO:0000256" key="1">
    <source>
        <dbReference type="SAM" id="MobiDB-lite"/>
    </source>
</evidence>
<reference evidence="2" key="2">
    <citation type="journal article" date="2015" name="Data Brief">
        <title>Shoot transcriptome of the giant reed, Arundo donax.</title>
        <authorList>
            <person name="Barrero R.A."/>
            <person name="Guerrero F.D."/>
            <person name="Moolhuijzen P."/>
            <person name="Goolsby J.A."/>
            <person name="Tidwell J."/>
            <person name="Bellgard S.E."/>
            <person name="Bellgard M.I."/>
        </authorList>
    </citation>
    <scope>NUCLEOTIDE SEQUENCE</scope>
    <source>
        <tissue evidence="2">Shoot tissue taken approximately 20 cm above the soil surface</tissue>
    </source>
</reference>
<organism evidence="2">
    <name type="scientific">Arundo donax</name>
    <name type="common">Giant reed</name>
    <name type="synonym">Donax arundinaceus</name>
    <dbReference type="NCBI Taxonomy" id="35708"/>
    <lineage>
        <taxon>Eukaryota</taxon>
        <taxon>Viridiplantae</taxon>
        <taxon>Streptophyta</taxon>
        <taxon>Embryophyta</taxon>
        <taxon>Tracheophyta</taxon>
        <taxon>Spermatophyta</taxon>
        <taxon>Magnoliopsida</taxon>
        <taxon>Liliopsida</taxon>
        <taxon>Poales</taxon>
        <taxon>Poaceae</taxon>
        <taxon>PACMAD clade</taxon>
        <taxon>Arundinoideae</taxon>
        <taxon>Arundineae</taxon>
        <taxon>Arundo</taxon>
    </lineage>
</organism>
<protein>
    <submittedName>
        <fullName evidence="2">Uncharacterized protein</fullName>
    </submittedName>
</protein>
<proteinExistence type="predicted"/>
<sequence>MVPSFVVSTSHTLAVAHRRGRRCLLVIACAGSAGPPPKLVTFLAKGGSGKSNAAPARPTRPPSPPSIMQVKAS</sequence>
<reference evidence="2" key="1">
    <citation type="submission" date="2014-09" db="EMBL/GenBank/DDBJ databases">
        <authorList>
            <person name="Magalhaes I.L.F."/>
            <person name="Oliveira U."/>
            <person name="Santos F.R."/>
            <person name="Vidigal T.H.D.A."/>
            <person name="Brescovit A.D."/>
            <person name="Santos A.J."/>
        </authorList>
    </citation>
    <scope>NUCLEOTIDE SEQUENCE</scope>
    <source>
        <tissue evidence="2">Shoot tissue taken approximately 20 cm above the soil surface</tissue>
    </source>
</reference>
<feature type="region of interest" description="Disordered" evidence="1">
    <location>
        <begin position="45"/>
        <end position="73"/>
    </location>
</feature>